<dbReference type="Proteomes" id="UP000287651">
    <property type="component" value="Unassembled WGS sequence"/>
</dbReference>
<dbReference type="InterPro" id="IPR021924">
    <property type="entry name" value="DUF3537"/>
</dbReference>
<evidence type="ECO:0000313" key="3">
    <source>
        <dbReference type="Proteomes" id="UP000287651"/>
    </source>
</evidence>
<dbReference type="EMBL" id="AMZH03020587">
    <property type="protein sequence ID" value="RRT39033.1"/>
    <property type="molecule type" value="Genomic_DNA"/>
</dbReference>
<sequence>MCIDQSNAKHAMVSWSLVLVLVLVLGIFIPTTSYFVLSCAPTPHAFNMVVQLSFTSSSSLSYLYLSVFVYYYGLHRFLNNMIFFKT</sequence>
<comment type="caution">
    <text evidence="2">The sequence shown here is derived from an EMBL/GenBank/DDBJ whole genome shotgun (WGS) entry which is preliminary data.</text>
</comment>
<keyword evidence="1" id="KW-1133">Transmembrane helix</keyword>
<dbReference type="AlphaFoldDB" id="A0A426XHW5"/>
<feature type="transmembrane region" description="Helical" evidence="1">
    <location>
        <begin position="49"/>
        <end position="72"/>
    </location>
</feature>
<protein>
    <submittedName>
        <fullName evidence="2">Uncharacterized protein</fullName>
    </submittedName>
</protein>
<organism evidence="2 3">
    <name type="scientific">Ensete ventricosum</name>
    <name type="common">Abyssinian banana</name>
    <name type="synonym">Musa ensete</name>
    <dbReference type="NCBI Taxonomy" id="4639"/>
    <lineage>
        <taxon>Eukaryota</taxon>
        <taxon>Viridiplantae</taxon>
        <taxon>Streptophyta</taxon>
        <taxon>Embryophyta</taxon>
        <taxon>Tracheophyta</taxon>
        <taxon>Spermatophyta</taxon>
        <taxon>Magnoliopsida</taxon>
        <taxon>Liliopsida</taxon>
        <taxon>Zingiberales</taxon>
        <taxon>Musaceae</taxon>
        <taxon>Ensete</taxon>
    </lineage>
</organism>
<evidence type="ECO:0000256" key="1">
    <source>
        <dbReference type="SAM" id="Phobius"/>
    </source>
</evidence>
<keyword evidence="1" id="KW-0472">Membrane</keyword>
<keyword evidence="1" id="KW-0812">Transmembrane</keyword>
<proteinExistence type="predicted"/>
<gene>
    <name evidence="2" type="ORF">B296_00054192</name>
</gene>
<accession>A0A426XHW5</accession>
<reference evidence="2 3" key="1">
    <citation type="journal article" date="2014" name="Agronomy (Basel)">
        <title>A Draft Genome Sequence for Ensete ventricosum, the Drought-Tolerant Tree Against Hunger.</title>
        <authorList>
            <person name="Harrison J."/>
            <person name="Moore K.A."/>
            <person name="Paszkiewicz K."/>
            <person name="Jones T."/>
            <person name="Grant M."/>
            <person name="Ambacheew D."/>
            <person name="Muzemil S."/>
            <person name="Studholme D.J."/>
        </authorList>
    </citation>
    <scope>NUCLEOTIDE SEQUENCE [LARGE SCALE GENOMIC DNA]</scope>
</reference>
<dbReference type="Pfam" id="PF12056">
    <property type="entry name" value="DUF3537"/>
    <property type="match status" value="1"/>
</dbReference>
<feature type="transmembrane region" description="Helical" evidence="1">
    <location>
        <begin position="12"/>
        <end position="37"/>
    </location>
</feature>
<evidence type="ECO:0000313" key="2">
    <source>
        <dbReference type="EMBL" id="RRT39033.1"/>
    </source>
</evidence>
<name>A0A426XHW5_ENSVE</name>